<proteinExistence type="predicted"/>
<name>A0A8S5P0Y2_9CAUD</name>
<dbReference type="EMBL" id="BK015299">
    <property type="protein sequence ID" value="DAE00115.1"/>
    <property type="molecule type" value="Genomic_DNA"/>
</dbReference>
<evidence type="ECO:0000313" key="1">
    <source>
        <dbReference type="EMBL" id="DAE00115.1"/>
    </source>
</evidence>
<sequence length="120" mass="12922">MAVARFTQSAIEIQNILDAVQDQTIYDPATETADGLESADDKKNLNKLSMTDAEMQTLLNLLDSGGATDVSVQSKTITPTTNQQVVTPDSGYDYLSQVTVEKIPYKEELNSAGGYTVTIG</sequence>
<organism evidence="1">
    <name type="scientific">Siphoviridae sp. ctTBR23</name>
    <dbReference type="NCBI Taxonomy" id="2825515"/>
    <lineage>
        <taxon>Viruses</taxon>
        <taxon>Duplodnaviria</taxon>
        <taxon>Heunggongvirae</taxon>
        <taxon>Uroviricota</taxon>
        <taxon>Caudoviricetes</taxon>
    </lineage>
</organism>
<protein>
    <submittedName>
        <fullName evidence="1">Uncharacterized protein</fullName>
    </submittedName>
</protein>
<accession>A0A8S5P0Y2</accession>
<reference evidence="1" key="1">
    <citation type="journal article" date="2021" name="Proc. Natl. Acad. Sci. U.S.A.">
        <title>A Catalog of Tens of Thousands of Viruses from Human Metagenomes Reveals Hidden Associations with Chronic Diseases.</title>
        <authorList>
            <person name="Tisza M.J."/>
            <person name="Buck C.B."/>
        </authorList>
    </citation>
    <scope>NUCLEOTIDE SEQUENCE</scope>
    <source>
        <strain evidence="1">CtTBR23</strain>
    </source>
</reference>